<feature type="compositionally biased region" description="Polar residues" evidence="2">
    <location>
        <begin position="465"/>
        <end position="474"/>
    </location>
</feature>
<keyword evidence="3" id="KW-0812">Transmembrane</keyword>
<accession>A0AAV6I0C0</accession>
<gene>
    <name evidence="5" type="ORF">RHGRI_033546</name>
</gene>
<sequence>MKNEMNEQVRRFSIELHMAGTSRSQFTITLGRSGQVVKRAGAVLDRGFSDSRPAIGGKRSIRDRLGTDVDGFQLNNKRCISLFIVLFSVLKLSTIFSVRILHFTAVIMVVLKLENVLATFVVKTQRGYSNKLNNWNGVEDARLDKDDLRFKLRRKNKLGREQNDVRMNKVDRREVPSRSVRHTTTSLNLRPHMPERRDARDLGPERKGASILSQIPYTRSADALPRMDSLRDSYSAWTPDRVRRRSPDVVFRTSRNLSPQRNDIDITRRPLMRAYDDDRTQSYMSSDILERGRSLGTSSYMTRTTSSYMTKPPTASAPLKSFVPPLALPSRPSGIVHRSSYMGNEHLTVDGLLYSLGLESYSISFKAEEVDMTALRQMGDTDLKQLGIPMGPRKKILLALLPRSQRPLDMKKDMSSNLVSPTWDGDIEYSSKSCADKKLRLFGFELDPNKNNHTALRSSVEGDESVNSSTTVSSGREKLSPKEKPSVCEPGEKKFECQYCFKEFANSQALGGHQNAHKKERMKKKRLQLQARRASINYYLQPNFQNSHTFSFHGSSPFSYDPSCYAPDFSPHESQISFGRVNHDHAHLNGSHLSDLYSPPSESPFQRDTSTFTLTRADRSMENRHVIFKPSPLPSSNQNCKTLDLHLGLSLLSNSN</sequence>
<dbReference type="GO" id="GO:0009740">
    <property type="term" value="P:gibberellic acid mediated signaling pathway"/>
    <property type="evidence" value="ECO:0007669"/>
    <property type="project" value="TreeGrafter"/>
</dbReference>
<dbReference type="GO" id="GO:0000976">
    <property type="term" value="F:transcription cis-regulatory region binding"/>
    <property type="evidence" value="ECO:0007669"/>
    <property type="project" value="TreeGrafter"/>
</dbReference>
<dbReference type="InterPro" id="IPR013761">
    <property type="entry name" value="SAM/pointed_sf"/>
</dbReference>
<evidence type="ECO:0000313" key="5">
    <source>
        <dbReference type="EMBL" id="KAG5521030.1"/>
    </source>
</evidence>
<feature type="compositionally biased region" description="Basic and acidic residues" evidence="2">
    <location>
        <begin position="192"/>
        <end position="208"/>
    </location>
</feature>
<dbReference type="InterPro" id="IPR013087">
    <property type="entry name" value="Znf_C2H2_type"/>
</dbReference>
<dbReference type="EMBL" id="JACTNZ010000012">
    <property type="protein sequence ID" value="KAG5521030.1"/>
    <property type="molecule type" value="Genomic_DNA"/>
</dbReference>
<proteinExistence type="predicted"/>
<dbReference type="InterPro" id="IPR001660">
    <property type="entry name" value="SAM"/>
</dbReference>
<name>A0AAV6I0C0_9ERIC</name>
<keyword evidence="1" id="KW-0862">Zinc</keyword>
<feature type="compositionally biased region" description="Basic and acidic residues" evidence="2">
    <location>
        <begin position="475"/>
        <end position="489"/>
    </location>
</feature>
<evidence type="ECO:0000313" key="6">
    <source>
        <dbReference type="Proteomes" id="UP000823749"/>
    </source>
</evidence>
<feature type="domain" description="C2H2-type" evidence="4">
    <location>
        <begin position="495"/>
        <end position="522"/>
    </location>
</feature>
<organism evidence="5 6">
    <name type="scientific">Rhododendron griersonianum</name>
    <dbReference type="NCBI Taxonomy" id="479676"/>
    <lineage>
        <taxon>Eukaryota</taxon>
        <taxon>Viridiplantae</taxon>
        <taxon>Streptophyta</taxon>
        <taxon>Embryophyta</taxon>
        <taxon>Tracheophyta</taxon>
        <taxon>Spermatophyta</taxon>
        <taxon>Magnoliopsida</taxon>
        <taxon>eudicotyledons</taxon>
        <taxon>Gunneridae</taxon>
        <taxon>Pentapetalae</taxon>
        <taxon>asterids</taxon>
        <taxon>Ericales</taxon>
        <taxon>Ericaceae</taxon>
        <taxon>Ericoideae</taxon>
        <taxon>Rhodoreae</taxon>
        <taxon>Rhododendron</taxon>
    </lineage>
</organism>
<dbReference type="InterPro" id="IPR036236">
    <property type="entry name" value="Znf_C2H2_sf"/>
</dbReference>
<keyword evidence="1" id="KW-0863">Zinc-finger</keyword>
<dbReference type="Gene3D" id="3.30.160.60">
    <property type="entry name" value="Classic Zinc Finger"/>
    <property type="match status" value="1"/>
</dbReference>
<dbReference type="SUPFAM" id="SSF47769">
    <property type="entry name" value="SAM/Pointed domain"/>
    <property type="match status" value="1"/>
</dbReference>
<dbReference type="GO" id="GO:0003700">
    <property type="term" value="F:DNA-binding transcription factor activity"/>
    <property type="evidence" value="ECO:0007669"/>
    <property type="project" value="TreeGrafter"/>
</dbReference>
<dbReference type="Proteomes" id="UP000823749">
    <property type="component" value="Chromosome 12"/>
</dbReference>
<keyword evidence="1" id="KW-0479">Metal-binding</keyword>
<dbReference type="GO" id="GO:0008270">
    <property type="term" value="F:zinc ion binding"/>
    <property type="evidence" value="ECO:0007669"/>
    <property type="project" value="UniProtKB-KW"/>
</dbReference>
<dbReference type="InterPro" id="IPR044299">
    <property type="entry name" value="GIS3/ZFP5/ZFP6"/>
</dbReference>
<feature type="transmembrane region" description="Helical" evidence="3">
    <location>
        <begin position="82"/>
        <end position="111"/>
    </location>
</feature>
<evidence type="ECO:0000256" key="1">
    <source>
        <dbReference type="PROSITE-ProRule" id="PRU00042"/>
    </source>
</evidence>
<reference evidence="5" key="1">
    <citation type="submission" date="2020-08" db="EMBL/GenBank/DDBJ databases">
        <title>Plant Genome Project.</title>
        <authorList>
            <person name="Zhang R.-G."/>
        </authorList>
    </citation>
    <scope>NUCLEOTIDE SEQUENCE</scope>
    <source>
        <strain evidence="5">WSP0</strain>
        <tissue evidence="5">Leaf</tissue>
    </source>
</reference>
<dbReference type="PROSITE" id="PS50157">
    <property type="entry name" value="ZINC_FINGER_C2H2_2"/>
    <property type="match status" value="1"/>
</dbReference>
<keyword evidence="3" id="KW-1133">Transmembrane helix</keyword>
<keyword evidence="3" id="KW-0472">Membrane</keyword>
<dbReference type="GO" id="GO:0010090">
    <property type="term" value="P:trichome morphogenesis"/>
    <property type="evidence" value="ECO:0007669"/>
    <property type="project" value="InterPro"/>
</dbReference>
<dbReference type="SUPFAM" id="SSF57667">
    <property type="entry name" value="beta-beta-alpha zinc fingers"/>
    <property type="match status" value="1"/>
</dbReference>
<feature type="region of interest" description="Disordered" evidence="2">
    <location>
        <begin position="453"/>
        <end position="489"/>
    </location>
</feature>
<dbReference type="Gene3D" id="1.10.150.50">
    <property type="entry name" value="Transcription Factor, Ets-1"/>
    <property type="match status" value="1"/>
</dbReference>
<protein>
    <recommendedName>
        <fullName evidence="4">C2H2-type domain-containing protein</fullName>
    </recommendedName>
</protein>
<comment type="caution">
    <text evidence="5">The sequence shown here is derived from an EMBL/GenBank/DDBJ whole genome shotgun (WGS) entry which is preliminary data.</text>
</comment>
<keyword evidence="6" id="KW-1185">Reference proteome</keyword>
<dbReference type="GO" id="GO:0005634">
    <property type="term" value="C:nucleus"/>
    <property type="evidence" value="ECO:0007669"/>
    <property type="project" value="TreeGrafter"/>
</dbReference>
<dbReference type="PANTHER" id="PTHR46353">
    <property type="entry name" value="ZINC FINGER PROTEIN 5"/>
    <property type="match status" value="1"/>
</dbReference>
<dbReference type="PANTHER" id="PTHR46353:SF5">
    <property type="entry name" value="ZINC FINGER PROTEIN 5"/>
    <property type="match status" value="1"/>
</dbReference>
<dbReference type="Pfam" id="PF00536">
    <property type="entry name" value="SAM_1"/>
    <property type="match status" value="1"/>
</dbReference>
<evidence type="ECO:0000256" key="2">
    <source>
        <dbReference type="SAM" id="MobiDB-lite"/>
    </source>
</evidence>
<feature type="region of interest" description="Disordered" evidence="2">
    <location>
        <begin position="170"/>
        <end position="208"/>
    </location>
</feature>
<evidence type="ECO:0000256" key="3">
    <source>
        <dbReference type="SAM" id="Phobius"/>
    </source>
</evidence>
<dbReference type="AlphaFoldDB" id="A0AAV6I0C0"/>
<dbReference type="GO" id="GO:0009736">
    <property type="term" value="P:cytokinin-activated signaling pathway"/>
    <property type="evidence" value="ECO:0007669"/>
    <property type="project" value="TreeGrafter"/>
</dbReference>
<dbReference type="SMART" id="SM00454">
    <property type="entry name" value="SAM"/>
    <property type="match status" value="1"/>
</dbReference>
<dbReference type="PROSITE" id="PS00028">
    <property type="entry name" value="ZINC_FINGER_C2H2_1"/>
    <property type="match status" value="1"/>
</dbReference>
<evidence type="ECO:0000259" key="4">
    <source>
        <dbReference type="PROSITE" id="PS50157"/>
    </source>
</evidence>